<evidence type="ECO:0000256" key="11">
    <source>
        <dbReference type="SAM" id="Phobius"/>
    </source>
</evidence>
<feature type="transmembrane region" description="Helical" evidence="11">
    <location>
        <begin position="161"/>
        <end position="183"/>
    </location>
</feature>
<evidence type="ECO:0000256" key="9">
    <source>
        <dbReference type="RuleBase" id="RU003945"/>
    </source>
</evidence>
<feature type="domain" description="Membrane insertase YidC/Oxa/ALB C-terminal" evidence="12">
    <location>
        <begin position="163"/>
        <end position="352"/>
    </location>
</feature>
<evidence type="ECO:0000256" key="1">
    <source>
        <dbReference type="ARBA" id="ARBA00004448"/>
    </source>
</evidence>
<evidence type="ECO:0000256" key="6">
    <source>
        <dbReference type="ARBA" id="ARBA00022989"/>
    </source>
</evidence>
<evidence type="ECO:0000256" key="2">
    <source>
        <dbReference type="ARBA" id="ARBA00009877"/>
    </source>
</evidence>
<dbReference type="RefSeq" id="XP_018736992.1">
    <property type="nucleotide sequence ID" value="XM_018879038.1"/>
</dbReference>
<sequence>MLLREDTLPDIGLATFETNPEPKSTVASPEPRTGEAEDDEPYGSSVLQQSVFGVRPALRQTKAFPGFAKRFNSSQVASATTSSTNGTTETVSELAASAGSAIQTEIAPIVQSASETIQAVVDTVSPDQIGYFQSVGLAQSWWWPPGMFQHIFEIVHVSTGLPWWATIAMVTVGMRAVMFPMYLKASNATAKMTALKPELNRLMKDYTNSDDPIAAQKTLMERKKLMLAHNVKTSHLLLPMASVPFFIGVFSALNGMSKVPVHGLTSEGALWFTNLAAADPYVGLQLITALFYATTFKLGGETGANTMSPAMKKIFTYMPLIAVPMTMSLPASVCMYFALNGVLSVGQTFLLQNKTFRNKVGLAPIVKPAMNPEDNLSIMETLKQSFEKTKQRAEKAQREAERELRLKKEKEAEERSKYVQFTKKPRK</sequence>
<dbReference type="EMBL" id="CP014503">
    <property type="protein sequence ID" value="ANB14515.1"/>
    <property type="molecule type" value="Genomic_DNA"/>
</dbReference>
<keyword evidence="4" id="KW-0999">Mitochondrion inner membrane</keyword>
<evidence type="ECO:0000313" key="13">
    <source>
        <dbReference type="EMBL" id="ANB14515.1"/>
    </source>
</evidence>
<dbReference type="GO" id="GO:0032979">
    <property type="term" value="P:protein insertion into mitochondrial inner membrane from matrix"/>
    <property type="evidence" value="ECO:0007669"/>
    <property type="project" value="EnsemblFungi"/>
</dbReference>
<feature type="transmembrane region" description="Helical" evidence="11">
    <location>
        <begin position="314"/>
        <end position="339"/>
    </location>
</feature>
<keyword evidence="7" id="KW-0496">Mitochondrion</keyword>
<feature type="transmembrane region" description="Helical" evidence="11">
    <location>
        <begin position="236"/>
        <end position="257"/>
    </location>
</feature>
<dbReference type="GO" id="GO:0097002">
    <property type="term" value="C:mitochondrial inner boundary membrane"/>
    <property type="evidence" value="ECO:0007669"/>
    <property type="project" value="EnsemblFungi"/>
</dbReference>
<evidence type="ECO:0000256" key="5">
    <source>
        <dbReference type="ARBA" id="ARBA00022946"/>
    </source>
</evidence>
<dbReference type="KEGG" id="slb:AWJ20_2110"/>
<evidence type="ECO:0000256" key="8">
    <source>
        <dbReference type="ARBA" id="ARBA00023136"/>
    </source>
</evidence>
<keyword evidence="3 9" id="KW-0812">Transmembrane</keyword>
<keyword evidence="5" id="KW-0809">Transit peptide</keyword>
<dbReference type="NCBIfam" id="TIGR03592">
    <property type="entry name" value="yidC_oxa1_cterm"/>
    <property type="match status" value="1"/>
</dbReference>
<dbReference type="AlphaFoldDB" id="A0A167EVL7"/>
<feature type="compositionally biased region" description="Polar residues" evidence="10">
    <location>
        <begin position="16"/>
        <end position="27"/>
    </location>
</feature>
<evidence type="ECO:0000259" key="12">
    <source>
        <dbReference type="Pfam" id="PF02096"/>
    </source>
</evidence>
<dbReference type="GO" id="GO:0097177">
    <property type="term" value="F:mitochondrial ribosome binding"/>
    <property type="evidence" value="ECO:0007669"/>
    <property type="project" value="EnsemblFungi"/>
</dbReference>
<dbReference type="InterPro" id="IPR001708">
    <property type="entry name" value="YidC/ALB3/OXA1/COX18"/>
</dbReference>
<evidence type="ECO:0000256" key="7">
    <source>
        <dbReference type="ARBA" id="ARBA00023128"/>
    </source>
</evidence>
<name>A0A167EVL7_9ASCO</name>
<dbReference type="Proteomes" id="UP000189580">
    <property type="component" value="Chromosome b"/>
</dbReference>
<evidence type="ECO:0000256" key="4">
    <source>
        <dbReference type="ARBA" id="ARBA00022792"/>
    </source>
</evidence>
<organism evidence="13 14">
    <name type="scientific">Sugiyamaella lignohabitans</name>
    <dbReference type="NCBI Taxonomy" id="796027"/>
    <lineage>
        <taxon>Eukaryota</taxon>
        <taxon>Fungi</taxon>
        <taxon>Dikarya</taxon>
        <taxon>Ascomycota</taxon>
        <taxon>Saccharomycotina</taxon>
        <taxon>Dipodascomycetes</taxon>
        <taxon>Dipodascales</taxon>
        <taxon>Trichomonascaceae</taxon>
        <taxon>Sugiyamaella</taxon>
    </lineage>
</organism>
<feature type="region of interest" description="Disordered" evidence="10">
    <location>
        <begin position="387"/>
        <end position="427"/>
    </location>
</feature>
<comment type="similarity">
    <text evidence="2 9">Belongs to the OXA1/ALB3/YidC family.</text>
</comment>
<keyword evidence="6 11" id="KW-1133">Transmembrane helix</keyword>
<dbReference type="OrthoDB" id="2148490at2759"/>
<dbReference type="PANTHER" id="PTHR12428">
    <property type="entry name" value="OXA1"/>
    <property type="match status" value="1"/>
</dbReference>
<feature type="region of interest" description="Disordered" evidence="10">
    <location>
        <begin position="1"/>
        <end position="43"/>
    </location>
</feature>
<dbReference type="CDD" id="cd20069">
    <property type="entry name" value="5TM_Oxa1-like"/>
    <property type="match status" value="1"/>
</dbReference>
<dbReference type="InterPro" id="IPR028055">
    <property type="entry name" value="YidC/Oxa/ALB_C"/>
</dbReference>
<dbReference type="GO" id="GO:0033615">
    <property type="term" value="P:mitochondrial proton-transporting ATP synthase complex assembly"/>
    <property type="evidence" value="ECO:0007669"/>
    <property type="project" value="EnsemblFungi"/>
</dbReference>
<evidence type="ECO:0000256" key="10">
    <source>
        <dbReference type="SAM" id="MobiDB-lite"/>
    </source>
</evidence>
<evidence type="ECO:0000313" key="14">
    <source>
        <dbReference type="Proteomes" id="UP000189580"/>
    </source>
</evidence>
<accession>A0A167EVL7</accession>
<dbReference type="GO" id="GO:0030061">
    <property type="term" value="C:mitochondrial crista"/>
    <property type="evidence" value="ECO:0007669"/>
    <property type="project" value="EnsemblFungi"/>
</dbReference>
<protein>
    <submittedName>
        <fullName evidence="13">Oxa1p</fullName>
    </submittedName>
</protein>
<comment type="subcellular location">
    <subcellularLocation>
        <location evidence="9">Membrane</location>
        <topology evidence="9">Multi-pass membrane protein</topology>
    </subcellularLocation>
    <subcellularLocation>
        <location evidence="1">Mitochondrion inner membrane</location>
        <topology evidence="1">Multi-pass membrane protein</topology>
    </subcellularLocation>
</comment>
<feature type="compositionally biased region" description="Basic and acidic residues" evidence="10">
    <location>
        <begin position="387"/>
        <end position="417"/>
    </location>
</feature>
<dbReference type="GO" id="GO:0032977">
    <property type="term" value="F:membrane insertase activity"/>
    <property type="evidence" value="ECO:0007669"/>
    <property type="project" value="EnsemblFungi"/>
</dbReference>
<feature type="transmembrane region" description="Helical" evidence="11">
    <location>
        <begin position="269"/>
        <end position="293"/>
    </location>
</feature>
<proteinExistence type="inferred from homology"/>
<keyword evidence="14" id="KW-1185">Reference proteome</keyword>
<dbReference type="Pfam" id="PF02096">
    <property type="entry name" value="60KD_IMP"/>
    <property type="match status" value="1"/>
</dbReference>
<keyword evidence="8 11" id="KW-0472">Membrane</keyword>
<reference evidence="13 14" key="1">
    <citation type="submission" date="2016-02" db="EMBL/GenBank/DDBJ databases">
        <title>Complete genome sequence and transcriptome regulation of the pentose utilising yeast Sugiyamaella lignohabitans.</title>
        <authorList>
            <person name="Bellasio M."/>
            <person name="Peymann A."/>
            <person name="Valli M."/>
            <person name="Sipitzky M."/>
            <person name="Graf A."/>
            <person name="Sauer M."/>
            <person name="Marx H."/>
            <person name="Mattanovich D."/>
        </authorList>
    </citation>
    <scope>NUCLEOTIDE SEQUENCE [LARGE SCALE GENOMIC DNA]</scope>
    <source>
        <strain evidence="13 14">CBS 10342</strain>
    </source>
</reference>
<gene>
    <name evidence="13" type="primary">OXA1</name>
    <name evidence="13" type="ORF">AWJ20_2110</name>
</gene>
<dbReference type="GeneID" id="30033986"/>
<dbReference type="PANTHER" id="PTHR12428:SF66">
    <property type="entry name" value="MITOCHONDRIAL INNER MEMBRANE PROTEIN OXA1L"/>
    <property type="match status" value="1"/>
</dbReference>
<evidence type="ECO:0000256" key="3">
    <source>
        <dbReference type="ARBA" id="ARBA00022692"/>
    </source>
</evidence>